<gene>
    <name evidence="5" type="ORF">SAMN05444164_1596</name>
</gene>
<dbReference type="PROSITE" id="PS50125">
    <property type="entry name" value="GUANYLATE_CYCLASE_2"/>
    <property type="match status" value="1"/>
</dbReference>
<dbReference type="Proteomes" id="UP000198992">
    <property type="component" value="Unassembled WGS sequence"/>
</dbReference>
<dbReference type="SUPFAM" id="SSF52540">
    <property type="entry name" value="P-loop containing nucleoside triphosphate hydrolases"/>
    <property type="match status" value="1"/>
</dbReference>
<keyword evidence="2" id="KW-0067">ATP-binding</keyword>
<keyword evidence="1" id="KW-0547">Nucleotide-binding</keyword>
<dbReference type="InterPro" id="IPR001054">
    <property type="entry name" value="A/G_cyclase"/>
</dbReference>
<evidence type="ECO:0000313" key="5">
    <source>
        <dbReference type="EMBL" id="SEC33915.1"/>
    </source>
</evidence>
<reference evidence="5 6" key="1">
    <citation type="submission" date="2016-10" db="EMBL/GenBank/DDBJ databases">
        <authorList>
            <person name="de Groot N.N."/>
        </authorList>
    </citation>
    <scope>NUCLEOTIDE SEQUENCE [LARGE SCALE GENOMIC DNA]</scope>
    <source>
        <strain evidence="5 6">MT12</strain>
    </source>
</reference>
<dbReference type="InterPro" id="IPR041664">
    <property type="entry name" value="AAA_16"/>
</dbReference>
<dbReference type="GO" id="GO:0035556">
    <property type="term" value="P:intracellular signal transduction"/>
    <property type="evidence" value="ECO:0007669"/>
    <property type="project" value="InterPro"/>
</dbReference>
<feature type="domain" description="SAM" evidence="3">
    <location>
        <begin position="1"/>
        <end position="60"/>
    </location>
</feature>
<dbReference type="GO" id="GO:0004016">
    <property type="term" value="F:adenylate cyclase activity"/>
    <property type="evidence" value="ECO:0007669"/>
    <property type="project" value="TreeGrafter"/>
</dbReference>
<protein>
    <submittedName>
        <fullName evidence="5">Adenylate/guanylate cyclase</fullName>
    </submittedName>
</protein>
<evidence type="ECO:0000313" key="6">
    <source>
        <dbReference type="Proteomes" id="UP000198992"/>
    </source>
</evidence>
<dbReference type="PROSITE" id="PS50105">
    <property type="entry name" value="SAM_DOMAIN"/>
    <property type="match status" value="1"/>
</dbReference>
<dbReference type="Gene3D" id="1.25.40.10">
    <property type="entry name" value="Tetratricopeptide repeat domain"/>
    <property type="match status" value="1"/>
</dbReference>
<dbReference type="GO" id="GO:0005524">
    <property type="term" value="F:ATP binding"/>
    <property type="evidence" value="ECO:0007669"/>
    <property type="project" value="UniProtKB-KW"/>
</dbReference>
<dbReference type="InterPro" id="IPR011990">
    <property type="entry name" value="TPR-like_helical_dom_sf"/>
</dbReference>
<dbReference type="EMBL" id="FNTH01000001">
    <property type="protein sequence ID" value="SEC33915.1"/>
    <property type="molecule type" value="Genomic_DNA"/>
</dbReference>
<sequence>MDVEGWLQELGLEQYGTLFRANEIDAGVLPELTEIDLEKLGVPLGHRKRLLKAIAKLSATEKAEVSQPTSAEPSPRDAAERRQLTVMFCDLVGSTALSARLDPEDMREVMRSYQDACSGVIARYEGFVAKFLGDGIVAYFGYPLAHEDDAERAVRASLEIVAVLAGLETRAADLLQIRIGIATGVVVVGDLIGQGSAQEHPVVGDTPNLAARLQSVAHPGSIVVSEQVRRLAGGTFDYEDLGELTLKGIAPPTHGYRIRGKSKTASRFEAATSAGLTALVGRHSEVSLLQDRWAQVVEGTGQVVCLSGEAGIGKSRLVHMLRAHVSAGHALCFSASGSAYHQNTALHPVIDLLQGLLGFEPGDDAPARLAKLHQGLALHGLGDARMASVFAALLSLPSEAGQPAATAGTQKETLEAILTLLLALAAHKPVLLVVEDLHWLDPSTLELLGLLIDQVPTANILLLTAARPNFQPPWGARPQVNALRLGRLARSEISQLVLQVTGSKPLPAEVLEQIIKKTDGVPLFVEELTKTVMELGLLKDLGERYELVGPLTPLAIPATVHDSLMARLDRLSTAKTVAQLGAVLGRSFAYDLLHAVAKMDEATLRQSLQQLVVAEVLQQHGLPPSATYAFKHALVQDAAYGSLLRSTRQLFHQRVAQVLVESFATLTQGQPEVLAYHYTEAGLAAQAIPQWQRAAQLSVGRAAHREAISQFNAALGLLAGLPAGSERSRQELEVRLGLGPALMAARGYAAPEVERTYERARELANELGEAEQRFTILFGLWRYYLNRARLATSRGLAEQLIASAEESSIDTQWSMARYAMGTTQYYQGEIEPAAANLAQAVALYDPRQHVSVAASDPRITSLSCGAWALWHQGLADQALMRSEESVRLAHELSHLPSLAHALYYASLLHQFRRAADRARDCLQQLMACSTERGFSYWEARGSVLQGWLLGEEGHTAEGILTMLRGIEAVQATGAELAQPNYLAMLAELYLKNGEAAAGLRAVNDALERIEHTLERRWQPELLRLKAELLLAEDAGAADAARDSLHQALALARRQNNRSLELRAAMSLYRLERRHRGRCDGHQLQTACSAFTEGYDEPDLREARTLLQAS</sequence>
<dbReference type="PANTHER" id="PTHR16305:SF28">
    <property type="entry name" value="GUANYLATE CYCLASE DOMAIN-CONTAINING PROTEIN"/>
    <property type="match status" value="1"/>
</dbReference>
<dbReference type="Gene3D" id="3.30.70.1230">
    <property type="entry name" value="Nucleotide cyclase"/>
    <property type="match status" value="1"/>
</dbReference>
<dbReference type="GO" id="GO:0009190">
    <property type="term" value="P:cyclic nucleotide biosynthetic process"/>
    <property type="evidence" value="ECO:0007669"/>
    <property type="project" value="InterPro"/>
</dbReference>
<accession>A0A1H4RPS0</accession>
<dbReference type="SUPFAM" id="SSF47769">
    <property type="entry name" value="SAM/Pointed domain"/>
    <property type="match status" value="1"/>
</dbReference>
<dbReference type="InterPro" id="IPR029787">
    <property type="entry name" value="Nucleotide_cyclase"/>
</dbReference>
<dbReference type="CDD" id="cd09487">
    <property type="entry name" value="SAM_superfamily"/>
    <property type="match status" value="1"/>
</dbReference>
<evidence type="ECO:0000256" key="2">
    <source>
        <dbReference type="ARBA" id="ARBA00022840"/>
    </source>
</evidence>
<dbReference type="OrthoDB" id="9785312at2"/>
<dbReference type="InterPro" id="IPR001660">
    <property type="entry name" value="SAM"/>
</dbReference>
<dbReference type="Pfam" id="PF00211">
    <property type="entry name" value="Guanylate_cyc"/>
    <property type="match status" value="1"/>
</dbReference>
<dbReference type="Pfam" id="PF00536">
    <property type="entry name" value="SAM_1"/>
    <property type="match status" value="1"/>
</dbReference>
<evidence type="ECO:0000259" key="4">
    <source>
        <dbReference type="PROSITE" id="PS50125"/>
    </source>
</evidence>
<dbReference type="Pfam" id="PF13191">
    <property type="entry name" value="AAA_16"/>
    <property type="match status" value="1"/>
</dbReference>
<dbReference type="InterPro" id="IPR013761">
    <property type="entry name" value="SAM/pointed_sf"/>
</dbReference>
<dbReference type="AlphaFoldDB" id="A0A1H4RPS0"/>
<proteinExistence type="predicted"/>
<evidence type="ECO:0000259" key="3">
    <source>
        <dbReference type="PROSITE" id="PS50105"/>
    </source>
</evidence>
<dbReference type="InterPro" id="IPR027417">
    <property type="entry name" value="P-loop_NTPase"/>
</dbReference>
<feature type="domain" description="Guanylate cyclase" evidence="4">
    <location>
        <begin position="85"/>
        <end position="214"/>
    </location>
</feature>
<dbReference type="PANTHER" id="PTHR16305">
    <property type="entry name" value="TESTICULAR SOLUBLE ADENYLYL CYCLASE"/>
    <property type="match status" value="1"/>
</dbReference>
<dbReference type="SUPFAM" id="SSF48452">
    <property type="entry name" value="TPR-like"/>
    <property type="match status" value="1"/>
</dbReference>
<dbReference type="SMART" id="SM00454">
    <property type="entry name" value="SAM"/>
    <property type="match status" value="1"/>
</dbReference>
<dbReference type="RefSeq" id="WP_092115024.1">
    <property type="nucleotide sequence ID" value="NZ_FNTH01000001.1"/>
</dbReference>
<dbReference type="SUPFAM" id="SSF55073">
    <property type="entry name" value="Nucleotide cyclase"/>
    <property type="match status" value="1"/>
</dbReference>
<organism evidence="5 6">
    <name type="scientific">Bradyrhizobium erythrophlei</name>
    <dbReference type="NCBI Taxonomy" id="1437360"/>
    <lineage>
        <taxon>Bacteria</taxon>
        <taxon>Pseudomonadati</taxon>
        <taxon>Pseudomonadota</taxon>
        <taxon>Alphaproteobacteria</taxon>
        <taxon>Hyphomicrobiales</taxon>
        <taxon>Nitrobacteraceae</taxon>
        <taxon>Bradyrhizobium</taxon>
    </lineage>
</organism>
<dbReference type="SMART" id="SM00044">
    <property type="entry name" value="CYCc"/>
    <property type="match status" value="1"/>
</dbReference>
<name>A0A1H4RPS0_9BRAD</name>
<dbReference type="CDD" id="cd07302">
    <property type="entry name" value="CHD"/>
    <property type="match status" value="1"/>
</dbReference>
<evidence type="ECO:0000256" key="1">
    <source>
        <dbReference type="ARBA" id="ARBA00022741"/>
    </source>
</evidence>
<dbReference type="GO" id="GO:0005737">
    <property type="term" value="C:cytoplasm"/>
    <property type="evidence" value="ECO:0007669"/>
    <property type="project" value="TreeGrafter"/>
</dbReference>
<dbReference type="Gene3D" id="1.10.150.50">
    <property type="entry name" value="Transcription Factor, Ets-1"/>
    <property type="match status" value="1"/>
</dbReference>